<dbReference type="RefSeq" id="WP_150045261.1">
    <property type="nucleotide sequence ID" value="NZ_OW485601.1"/>
</dbReference>
<feature type="region of interest" description="Disordered" evidence="1">
    <location>
        <begin position="216"/>
        <end position="240"/>
    </location>
</feature>
<evidence type="ECO:0000256" key="1">
    <source>
        <dbReference type="SAM" id="MobiDB-lite"/>
    </source>
</evidence>
<dbReference type="EMBL" id="VWPK01000077">
    <property type="protein sequence ID" value="KAA5608571.1"/>
    <property type="molecule type" value="Genomic_DNA"/>
</dbReference>
<dbReference type="Pfam" id="PF08901">
    <property type="entry name" value="DUF1847"/>
    <property type="match status" value="1"/>
</dbReference>
<dbReference type="AlphaFoldDB" id="A0A5M6IK02"/>
<dbReference type="OrthoDB" id="9795204at2"/>
<evidence type="ECO:0000313" key="2">
    <source>
        <dbReference type="EMBL" id="KAA5608571.1"/>
    </source>
</evidence>
<evidence type="ECO:0000313" key="3">
    <source>
        <dbReference type="Proteomes" id="UP000325255"/>
    </source>
</evidence>
<gene>
    <name evidence="2" type="ORF">F1189_28475</name>
</gene>
<protein>
    <submittedName>
        <fullName evidence="2">DUF1847 domain-containing protein</fullName>
    </submittedName>
</protein>
<dbReference type="Proteomes" id="UP000325255">
    <property type="component" value="Unassembled WGS sequence"/>
</dbReference>
<comment type="caution">
    <text evidence="2">The sequence shown here is derived from an EMBL/GenBank/DDBJ whole genome shotgun (WGS) entry which is preliminary data.</text>
</comment>
<organism evidence="2 3">
    <name type="scientific">Rhodovastum atsumiense</name>
    <dbReference type="NCBI Taxonomy" id="504468"/>
    <lineage>
        <taxon>Bacteria</taxon>
        <taxon>Pseudomonadati</taxon>
        <taxon>Pseudomonadota</taxon>
        <taxon>Alphaproteobacteria</taxon>
        <taxon>Acetobacterales</taxon>
        <taxon>Acetobacteraceae</taxon>
        <taxon>Rhodovastum</taxon>
    </lineage>
</organism>
<reference evidence="2 3" key="1">
    <citation type="submission" date="2019-09" db="EMBL/GenBank/DDBJ databases">
        <title>Genome sequence of Rhodovastum atsumiense, a diverse member of the Acetobacteraceae family of non-sulfur purple photosynthetic bacteria.</title>
        <authorList>
            <person name="Meyer T."/>
            <person name="Kyndt J."/>
        </authorList>
    </citation>
    <scope>NUCLEOTIDE SEQUENCE [LARGE SCALE GENOMIC DNA]</scope>
    <source>
        <strain evidence="2 3">DSM 21279</strain>
    </source>
</reference>
<dbReference type="InterPro" id="IPR014997">
    <property type="entry name" value="DUF1847"/>
</dbReference>
<accession>A0A5M6IK02</accession>
<keyword evidence="3" id="KW-1185">Reference proteome</keyword>
<sequence length="240" mass="26162">MPYDDPTCAYCPSTVRACRSGEAQTRGPGFCPSKVDPEVQAKARALYDDPETHKLAYTSALVESEGYCRWTRVQEVVEFSKRMGWKKIGIANCIGLIDLANTLTAILESHGFEVISVACKNDNIPKEEIGLSDAQKIRPGNFEPACNPVAQAELLNAHGSEFNVVMGLCIGHDSLFFKYAKAPTTVLVTKDRVLGHNPVAALQLADTYYSQLYGPLKPAQSTKTPPAKRRRSAAPTDSTP</sequence>
<proteinExistence type="predicted"/>
<name>A0A5M6IK02_9PROT</name>